<comment type="caution">
    <text evidence="7">The sequence shown here is derived from an EMBL/GenBank/DDBJ whole genome shotgun (WGS) entry which is preliminary data.</text>
</comment>
<dbReference type="STRING" id="45607.A0A2T0FI62"/>
<evidence type="ECO:0000256" key="2">
    <source>
        <dbReference type="ARBA" id="ARBA00010734"/>
    </source>
</evidence>
<dbReference type="OrthoDB" id="28112at2759"/>
<dbReference type="InterPro" id="IPR013949">
    <property type="entry name" value="Utp6"/>
</dbReference>
<keyword evidence="4" id="KW-0677">Repeat</keyword>
<evidence type="ECO:0000256" key="3">
    <source>
        <dbReference type="ARBA" id="ARBA00022552"/>
    </source>
</evidence>
<keyword evidence="8" id="KW-1185">Reference proteome</keyword>
<keyword evidence="5" id="KW-0539">Nucleus</keyword>
<dbReference type="EMBL" id="NDIQ01000021">
    <property type="protein sequence ID" value="PRT54691.1"/>
    <property type="molecule type" value="Genomic_DNA"/>
</dbReference>
<evidence type="ECO:0000256" key="4">
    <source>
        <dbReference type="ARBA" id="ARBA00022737"/>
    </source>
</evidence>
<evidence type="ECO:0000313" key="8">
    <source>
        <dbReference type="Proteomes" id="UP000238350"/>
    </source>
</evidence>
<evidence type="ECO:0000313" key="7">
    <source>
        <dbReference type="EMBL" id="PRT54691.1"/>
    </source>
</evidence>
<dbReference type="GeneID" id="36516059"/>
<keyword evidence="3" id="KW-0698">rRNA processing</keyword>
<dbReference type="Proteomes" id="UP000238350">
    <property type="component" value="Unassembled WGS sequence"/>
</dbReference>
<dbReference type="GO" id="GO:0032040">
    <property type="term" value="C:small-subunit processome"/>
    <property type="evidence" value="ECO:0007669"/>
    <property type="project" value="TreeGrafter"/>
</dbReference>
<dbReference type="Pfam" id="PF08640">
    <property type="entry name" value="U3_assoc_6"/>
    <property type="match status" value="1"/>
</dbReference>
<feature type="domain" description="U3 small nucleolar RNA-associated protein 6 N-terminal" evidence="6">
    <location>
        <begin position="9"/>
        <end position="91"/>
    </location>
</feature>
<protein>
    <submittedName>
        <fullName evidence="7">U3 small nucleolar RNA-associated protein 6</fullName>
    </submittedName>
</protein>
<dbReference type="SMART" id="SM00386">
    <property type="entry name" value="HAT"/>
    <property type="match status" value="2"/>
</dbReference>
<proteinExistence type="inferred from homology"/>
<dbReference type="GO" id="GO:0000462">
    <property type="term" value="P:maturation of SSU-rRNA from tricistronic rRNA transcript (SSU-rRNA, 5.8S rRNA, LSU-rRNA)"/>
    <property type="evidence" value="ECO:0007669"/>
    <property type="project" value="InterPro"/>
</dbReference>
<organism evidence="7 8">
    <name type="scientific">Wickerhamiella sorbophila</name>
    <dbReference type="NCBI Taxonomy" id="45607"/>
    <lineage>
        <taxon>Eukaryota</taxon>
        <taxon>Fungi</taxon>
        <taxon>Dikarya</taxon>
        <taxon>Ascomycota</taxon>
        <taxon>Saccharomycotina</taxon>
        <taxon>Dipodascomycetes</taxon>
        <taxon>Dipodascales</taxon>
        <taxon>Trichomonascaceae</taxon>
        <taxon>Wickerhamiella</taxon>
    </lineage>
</organism>
<dbReference type="Pfam" id="PF23240">
    <property type="entry name" value="HAT_PRP39_N"/>
    <property type="match status" value="1"/>
</dbReference>
<dbReference type="PANTHER" id="PTHR23271">
    <property type="entry name" value="HEPATOCELLULAR CARCINOMA-ASSOCIATED ANTIGEN 66"/>
    <property type="match status" value="1"/>
</dbReference>
<sequence length="393" mass="45408">MSEKVRYYLEQSVAELQDLKKRGIFEENELKIIMRRRTDYEHRITSRTAKSTDFLSYANHEINVEKLRALRLKRLRKGGSITGSGVSDWAGSRRISFILDRATKKFPRNLSLWIRLIEYAKEQNSPNVVNKSMSSMLKFHPTNPEVWVFVAKYQAENNASIQEARAVLQRGLRFNADSSYLWLEYMRLELIYAAKILARRKLLGIKSAHSIENGELKKPSQLDFSAFDVAAAEKELNNLPDINIDILGDMSSNPVLRGEVALAVFDAAINQVEADDQIEFCKQSLEILENFTVFDRIHLSNHIIQWAEANRPGDSRVHLWRLSLPVRYCSNVSVELPQQLRLLFNLYSKMSSHPREVKELLREYLTDRFLLGSASAELDQSLKQAVELFIRQM</sequence>
<dbReference type="GO" id="GO:0030515">
    <property type="term" value="F:snoRNA binding"/>
    <property type="evidence" value="ECO:0007669"/>
    <property type="project" value="InterPro"/>
</dbReference>
<gene>
    <name evidence="7" type="ORF">B9G98_02311</name>
</gene>
<evidence type="ECO:0000259" key="6">
    <source>
        <dbReference type="Pfam" id="PF08640"/>
    </source>
</evidence>
<reference evidence="7 8" key="1">
    <citation type="submission" date="2017-04" db="EMBL/GenBank/DDBJ databases">
        <title>Genome sequencing of [Candida] sorbophila.</title>
        <authorList>
            <person name="Ahn J.O."/>
        </authorList>
    </citation>
    <scope>NUCLEOTIDE SEQUENCE [LARGE SCALE GENOMIC DNA]</scope>
    <source>
        <strain evidence="7 8">DS02</strain>
    </source>
</reference>
<dbReference type="InterPro" id="IPR011990">
    <property type="entry name" value="TPR-like_helical_dom_sf"/>
</dbReference>
<accession>A0A2T0FI62</accession>
<dbReference type="InterPro" id="IPR003107">
    <property type="entry name" value="HAT"/>
</dbReference>
<comment type="similarity">
    <text evidence="2">Belongs to the UTP6 family.</text>
</comment>
<dbReference type="RefSeq" id="XP_024664636.1">
    <property type="nucleotide sequence ID" value="XM_024808868.1"/>
</dbReference>
<evidence type="ECO:0000256" key="5">
    <source>
        <dbReference type="ARBA" id="ARBA00023242"/>
    </source>
</evidence>
<dbReference type="Gene3D" id="1.25.40.10">
    <property type="entry name" value="Tetratricopeptide repeat domain"/>
    <property type="match status" value="1"/>
</dbReference>
<dbReference type="GO" id="GO:0034388">
    <property type="term" value="C:Pwp2p-containing subcomplex of 90S preribosome"/>
    <property type="evidence" value="ECO:0007669"/>
    <property type="project" value="TreeGrafter"/>
</dbReference>
<dbReference type="AlphaFoldDB" id="A0A2T0FI62"/>
<evidence type="ECO:0000256" key="1">
    <source>
        <dbReference type="ARBA" id="ARBA00004604"/>
    </source>
</evidence>
<dbReference type="InterPro" id="IPR055347">
    <property type="entry name" value="UTP6_N"/>
</dbReference>
<comment type="subcellular location">
    <subcellularLocation>
        <location evidence="1">Nucleus</location>
        <location evidence="1">Nucleolus</location>
    </subcellularLocation>
</comment>
<name>A0A2T0FI62_9ASCO</name>
<dbReference type="SUPFAM" id="SSF48452">
    <property type="entry name" value="TPR-like"/>
    <property type="match status" value="1"/>
</dbReference>
<dbReference type="PANTHER" id="PTHR23271:SF1">
    <property type="entry name" value="U3 SMALL NUCLEOLAR RNA-ASSOCIATED PROTEIN 6 HOMOLOG"/>
    <property type="match status" value="1"/>
</dbReference>